<organism evidence="1 2">
    <name type="scientific">Albidovulum denitrificans</name>
    <dbReference type="NCBI Taxonomy" id="404881"/>
    <lineage>
        <taxon>Bacteria</taxon>
        <taxon>Pseudomonadati</taxon>
        <taxon>Pseudomonadota</taxon>
        <taxon>Alphaproteobacteria</taxon>
        <taxon>Rhodobacterales</taxon>
        <taxon>Paracoccaceae</taxon>
        <taxon>Albidovulum</taxon>
    </lineage>
</organism>
<dbReference type="EMBL" id="PVEP01000001">
    <property type="protein sequence ID" value="PQV58738.1"/>
    <property type="molecule type" value="Genomic_DNA"/>
</dbReference>
<reference evidence="1 2" key="1">
    <citation type="submission" date="2018-02" db="EMBL/GenBank/DDBJ databases">
        <title>Genomic Encyclopedia of Archaeal and Bacterial Type Strains, Phase II (KMG-II): from individual species to whole genera.</title>
        <authorList>
            <person name="Goeker M."/>
        </authorList>
    </citation>
    <scope>NUCLEOTIDE SEQUENCE [LARGE SCALE GENOMIC DNA]</scope>
    <source>
        <strain evidence="1 2">DSM 18921</strain>
    </source>
</reference>
<evidence type="ECO:0000313" key="2">
    <source>
        <dbReference type="Proteomes" id="UP000238338"/>
    </source>
</evidence>
<dbReference type="Proteomes" id="UP000238338">
    <property type="component" value="Unassembled WGS sequence"/>
</dbReference>
<comment type="caution">
    <text evidence="1">The sequence shown here is derived from an EMBL/GenBank/DDBJ whole genome shotgun (WGS) entry which is preliminary data.</text>
</comment>
<protein>
    <submittedName>
        <fullName evidence="1">Uncharacterized protein</fullName>
    </submittedName>
</protein>
<dbReference type="OrthoDB" id="9974558at2"/>
<accession>A0A2S8SDI4</accession>
<sequence>MTDEINTSALVASILTTDPDDCSYNRSVVLMVRDHAIDMRHDAMTEALKYVVLDNDIREELDAMRFYIDRALGFGKAVAA</sequence>
<gene>
    <name evidence="1" type="ORF">LX70_00551</name>
</gene>
<dbReference type="RefSeq" id="WP_105512989.1">
    <property type="nucleotide sequence ID" value="NZ_PVEP01000001.1"/>
</dbReference>
<keyword evidence="2" id="KW-1185">Reference proteome</keyword>
<evidence type="ECO:0000313" key="1">
    <source>
        <dbReference type="EMBL" id="PQV58738.1"/>
    </source>
</evidence>
<proteinExistence type="predicted"/>
<name>A0A2S8SDI4_9RHOB</name>
<dbReference type="AlphaFoldDB" id="A0A2S8SDI4"/>